<dbReference type="GO" id="GO:0046076">
    <property type="term" value="P:dTTP catabolic process"/>
    <property type="evidence" value="ECO:0007669"/>
    <property type="project" value="TreeGrafter"/>
</dbReference>
<dbReference type="PANTHER" id="PTHR30522:SF0">
    <property type="entry name" value="NUCLEOSIDE TRIPHOSPHATE PYROPHOSPHOHYDROLASE"/>
    <property type="match status" value="1"/>
</dbReference>
<keyword evidence="2" id="KW-0808">Transferase</keyword>
<dbReference type="CDD" id="cd11528">
    <property type="entry name" value="NTP-PPase_MazG_Nterm"/>
    <property type="match status" value="1"/>
</dbReference>
<dbReference type="Proteomes" id="UP000242329">
    <property type="component" value="Unassembled WGS sequence"/>
</dbReference>
<dbReference type="RefSeq" id="WP_073089064.1">
    <property type="nucleotide sequence ID" value="NZ_FQWY01000003.1"/>
</dbReference>
<dbReference type="InterPro" id="IPR004518">
    <property type="entry name" value="MazG-like_dom"/>
</dbReference>
<dbReference type="GO" id="GO:0046052">
    <property type="term" value="P:UTP catabolic process"/>
    <property type="evidence" value="ECO:0007669"/>
    <property type="project" value="TreeGrafter"/>
</dbReference>
<feature type="domain" description="NTP pyrophosphohydrolase MazG-like" evidence="1">
    <location>
        <begin position="30"/>
        <end position="103"/>
    </location>
</feature>
<sequence>MGRNGEAIEELLEVMDRLLGENGCPWDRAQTHESLLRYLLEETYEVIEAVKDGDMDKLEEELGDLLLQVVFHAALARKEGFFDFADIALRIKDKMIKRHPHVFGEDRLSTPDDVMEVWEKFKKREGKKYILEGIPSMLPALLRAYKIQEKAARVGFDWPDVEGALDKFKEEIEELKKARDREELKEEIGDIFFALVNIARMQGIEPEEALQATNDKFVRRFNYVEEQVKASGRDFSGFTLEELDGFWEKAKKIGL</sequence>
<dbReference type="InterPro" id="IPR048015">
    <property type="entry name" value="NTP-PPase_MazG-like_N"/>
</dbReference>
<name>A0A1M5JT39_9FIRM</name>
<evidence type="ECO:0000259" key="1">
    <source>
        <dbReference type="Pfam" id="PF03819"/>
    </source>
</evidence>
<proteinExistence type="predicted"/>
<dbReference type="GO" id="GO:0006950">
    <property type="term" value="P:response to stress"/>
    <property type="evidence" value="ECO:0007669"/>
    <property type="project" value="UniProtKB-ARBA"/>
</dbReference>
<dbReference type="STRING" id="1123382.SAMN02745221_00209"/>
<dbReference type="EMBL" id="FQWY01000003">
    <property type="protein sequence ID" value="SHG43439.1"/>
    <property type="molecule type" value="Genomic_DNA"/>
</dbReference>
<evidence type="ECO:0000313" key="3">
    <source>
        <dbReference type="Proteomes" id="UP000242329"/>
    </source>
</evidence>
<reference evidence="3" key="1">
    <citation type="submission" date="2016-11" db="EMBL/GenBank/DDBJ databases">
        <authorList>
            <person name="Varghese N."/>
            <person name="Submissions S."/>
        </authorList>
    </citation>
    <scope>NUCLEOTIDE SEQUENCE [LARGE SCALE GENOMIC DNA]</scope>
    <source>
        <strain evidence="3">DSM 11003</strain>
    </source>
</reference>
<protein>
    <submittedName>
        <fullName evidence="2">Tetrapyrrole methylase family protein / MazG family protein</fullName>
    </submittedName>
</protein>
<dbReference type="GO" id="GO:0006203">
    <property type="term" value="P:dGTP catabolic process"/>
    <property type="evidence" value="ECO:0007669"/>
    <property type="project" value="TreeGrafter"/>
</dbReference>
<dbReference type="NCBIfam" id="NF007113">
    <property type="entry name" value="PRK09562.1"/>
    <property type="match status" value="1"/>
</dbReference>
<dbReference type="GO" id="GO:0046047">
    <property type="term" value="P:TTP catabolic process"/>
    <property type="evidence" value="ECO:0007669"/>
    <property type="project" value="TreeGrafter"/>
</dbReference>
<keyword evidence="3" id="KW-1185">Reference proteome</keyword>
<dbReference type="GO" id="GO:0008168">
    <property type="term" value="F:methyltransferase activity"/>
    <property type="evidence" value="ECO:0007669"/>
    <property type="project" value="UniProtKB-KW"/>
</dbReference>
<dbReference type="InterPro" id="IPR048011">
    <property type="entry name" value="NTP-PPase_MazG-like_C"/>
</dbReference>
<evidence type="ECO:0000313" key="2">
    <source>
        <dbReference type="EMBL" id="SHG43439.1"/>
    </source>
</evidence>
<dbReference type="NCBIfam" id="TIGR00444">
    <property type="entry name" value="mazG"/>
    <property type="match status" value="1"/>
</dbReference>
<dbReference type="Pfam" id="PF03819">
    <property type="entry name" value="MazG"/>
    <property type="match status" value="2"/>
</dbReference>
<dbReference type="OrthoDB" id="9808939at2"/>
<dbReference type="GO" id="GO:0032259">
    <property type="term" value="P:methylation"/>
    <property type="evidence" value="ECO:0007669"/>
    <property type="project" value="UniProtKB-KW"/>
</dbReference>
<accession>A0A1M5JT39</accession>
<keyword evidence="2" id="KW-0489">Methyltransferase</keyword>
<dbReference type="InterPro" id="IPR011551">
    <property type="entry name" value="NTP_PyrPHydrolase_MazG"/>
</dbReference>
<dbReference type="PANTHER" id="PTHR30522">
    <property type="entry name" value="NUCLEOSIDE TRIPHOSPHATE PYROPHOSPHOHYDROLASE"/>
    <property type="match status" value="1"/>
</dbReference>
<dbReference type="GO" id="GO:0046081">
    <property type="term" value="P:dUTP catabolic process"/>
    <property type="evidence" value="ECO:0007669"/>
    <property type="project" value="TreeGrafter"/>
</dbReference>
<dbReference type="FunFam" id="1.10.287.1080:FF:000001">
    <property type="entry name" value="Nucleoside triphosphate pyrophosphohydrolase"/>
    <property type="match status" value="1"/>
</dbReference>
<organism evidence="2 3">
    <name type="scientific">Thermosyntropha lipolytica DSM 11003</name>
    <dbReference type="NCBI Taxonomy" id="1123382"/>
    <lineage>
        <taxon>Bacteria</taxon>
        <taxon>Bacillati</taxon>
        <taxon>Bacillota</taxon>
        <taxon>Clostridia</taxon>
        <taxon>Eubacteriales</taxon>
        <taxon>Syntrophomonadaceae</taxon>
        <taxon>Thermosyntropha</taxon>
    </lineage>
</organism>
<dbReference type="CDD" id="cd11529">
    <property type="entry name" value="NTP-PPase_MazG_Cterm"/>
    <property type="match status" value="1"/>
</dbReference>
<dbReference type="FunFam" id="1.10.287.1080:FF:000003">
    <property type="entry name" value="Nucleoside triphosphate pyrophosphohydrolase"/>
    <property type="match status" value="1"/>
</dbReference>
<dbReference type="GO" id="GO:0047429">
    <property type="term" value="F:nucleoside triphosphate diphosphatase activity"/>
    <property type="evidence" value="ECO:0007669"/>
    <property type="project" value="InterPro"/>
</dbReference>
<gene>
    <name evidence="2" type="ORF">SAMN02745221_00209</name>
</gene>
<dbReference type="GO" id="GO:0046061">
    <property type="term" value="P:dATP catabolic process"/>
    <property type="evidence" value="ECO:0007669"/>
    <property type="project" value="TreeGrafter"/>
</dbReference>
<dbReference type="SUPFAM" id="SSF101386">
    <property type="entry name" value="all-alpha NTP pyrophosphatases"/>
    <property type="match status" value="2"/>
</dbReference>
<dbReference type="AlphaFoldDB" id="A0A1M5JT39"/>
<feature type="domain" description="NTP pyrophosphohydrolase MazG-like" evidence="1">
    <location>
        <begin position="170"/>
        <end position="223"/>
    </location>
</feature>
<dbReference type="Gene3D" id="1.10.287.1080">
    <property type="entry name" value="MazG-like"/>
    <property type="match status" value="2"/>
</dbReference>